<keyword evidence="4" id="KW-0862">Zinc</keyword>
<name>A0A498STH5_ACAVI</name>
<dbReference type="PANTHER" id="PTHR23235">
    <property type="entry name" value="KRUEPPEL-LIKE TRANSCRIPTION FACTOR"/>
    <property type="match status" value="1"/>
</dbReference>
<sequence>MQERPRNDAEIMAMASNSEAGKRPFKCDGCDRRFDREYNLTRHKMTHTGARPHQCNIC</sequence>
<evidence type="ECO:0000256" key="5">
    <source>
        <dbReference type="PROSITE-ProRule" id="PRU00042"/>
    </source>
</evidence>
<dbReference type="AlphaFoldDB" id="A0A498STH5"/>
<feature type="non-terminal residue" evidence="8">
    <location>
        <position position="58"/>
    </location>
</feature>
<dbReference type="EMBL" id="UPTC01006763">
    <property type="protein sequence ID" value="VBB35604.1"/>
    <property type="molecule type" value="Genomic_DNA"/>
</dbReference>
<evidence type="ECO:0000313" key="8">
    <source>
        <dbReference type="EMBL" id="VBB35604.1"/>
    </source>
</evidence>
<reference evidence="8 9" key="1">
    <citation type="submission" date="2018-08" db="EMBL/GenBank/DDBJ databases">
        <authorList>
            <person name="Laetsch R D."/>
            <person name="Stevens L."/>
            <person name="Kumar S."/>
            <person name="Blaxter L. M."/>
        </authorList>
    </citation>
    <scope>NUCLEOTIDE SEQUENCE [LARGE SCALE GENOMIC DNA]</scope>
</reference>
<dbReference type="InterPro" id="IPR036236">
    <property type="entry name" value="Znf_C2H2_sf"/>
</dbReference>
<dbReference type="Proteomes" id="UP000276991">
    <property type="component" value="Unassembled WGS sequence"/>
</dbReference>
<dbReference type="PROSITE" id="PS50157">
    <property type="entry name" value="ZINC_FINGER_C2H2_2"/>
    <property type="match status" value="1"/>
</dbReference>
<dbReference type="PROSITE" id="PS00028">
    <property type="entry name" value="ZINC_FINGER_C2H2_1"/>
    <property type="match status" value="1"/>
</dbReference>
<organism evidence="8 9">
    <name type="scientific">Acanthocheilonema viteae</name>
    <name type="common">Filarial nematode worm</name>
    <name type="synonym">Dipetalonema viteae</name>
    <dbReference type="NCBI Taxonomy" id="6277"/>
    <lineage>
        <taxon>Eukaryota</taxon>
        <taxon>Metazoa</taxon>
        <taxon>Ecdysozoa</taxon>
        <taxon>Nematoda</taxon>
        <taxon>Chromadorea</taxon>
        <taxon>Rhabditida</taxon>
        <taxon>Spirurina</taxon>
        <taxon>Spiruromorpha</taxon>
        <taxon>Filarioidea</taxon>
        <taxon>Onchocercidae</taxon>
        <taxon>Acanthocheilonema</taxon>
    </lineage>
</organism>
<evidence type="ECO:0000256" key="6">
    <source>
        <dbReference type="SAM" id="MobiDB-lite"/>
    </source>
</evidence>
<dbReference type="GO" id="GO:0008270">
    <property type="term" value="F:zinc ion binding"/>
    <property type="evidence" value="ECO:0007669"/>
    <property type="project" value="UniProtKB-KW"/>
</dbReference>
<keyword evidence="3 5" id="KW-0863">Zinc-finger</keyword>
<dbReference type="STRING" id="6277.A0A498STH5"/>
<dbReference type="FunFam" id="3.30.160.60:FF:000634">
    <property type="entry name" value="Zinc finger X-chromosomal protein"/>
    <property type="match status" value="1"/>
</dbReference>
<feature type="domain" description="C2H2-type" evidence="7">
    <location>
        <begin position="25"/>
        <end position="52"/>
    </location>
</feature>
<evidence type="ECO:0000256" key="3">
    <source>
        <dbReference type="ARBA" id="ARBA00022771"/>
    </source>
</evidence>
<proteinExistence type="predicted"/>
<dbReference type="GO" id="GO:0000981">
    <property type="term" value="F:DNA-binding transcription factor activity, RNA polymerase II-specific"/>
    <property type="evidence" value="ECO:0007669"/>
    <property type="project" value="TreeGrafter"/>
</dbReference>
<dbReference type="GO" id="GO:0000978">
    <property type="term" value="F:RNA polymerase II cis-regulatory region sequence-specific DNA binding"/>
    <property type="evidence" value="ECO:0007669"/>
    <property type="project" value="TreeGrafter"/>
</dbReference>
<dbReference type="SUPFAM" id="SSF57667">
    <property type="entry name" value="beta-beta-alpha zinc fingers"/>
    <property type="match status" value="1"/>
</dbReference>
<keyword evidence="1" id="KW-0479">Metal-binding</keyword>
<evidence type="ECO:0000256" key="2">
    <source>
        <dbReference type="ARBA" id="ARBA00022737"/>
    </source>
</evidence>
<keyword evidence="2" id="KW-0677">Repeat</keyword>
<dbReference type="InterPro" id="IPR013087">
    <property type="entry name" value="Znf_C2H2_type"/>
</dbReference>
<evidence type="ECO:0000313" key="9">
    <source>
        <dbReference type="Proteomes" id="UP000276991"/>
    </source>
</evidence>
<feature type="region of interest" description="Disordered" evidence="6">
    <location>
        <begin position="1"/>
        <end position="23"/>
    </location>
</feature>
<keyword evidence="9" id="KW-1185">Reference proteome</keyword>
<protein>
    <recommendedName>
        <fullName evidence="7">C2H2-type domain-containing protein</fullName>
    </recommendedName>
</protein>
<dbReference type="OrthoDB" id="10068874at2759"/>
<evidence type="ECO:0000256" key="1">
    <source>
        <dbReference type="ARBA" id="ARBA00022723"/>
    </source>
</evidence>
<gene>
    <name evidence="8" type="ORF">NAV_LOCUS10395</name>
</gene>
<evidence type="ECO:0000259" key="7">
    <source>
        <dbReference type="PROSITE" id="PS50157"/>
    </source>
</evidence>
<dbReference type="Pfam" id="PF00096">
    <property type="entry name" value="zf-C2H2"/>
    <property type="match status" value="1"/>
</dbReference>
<dbReference type="Gene3D" id="3.30.160.60">
    <property type="entry name" value="Classic Zinc Finger"/>
    <property type="match status" value="1"/>
</dbReference>
<accession>A0A498STH5</accession>
<evidence type="ECO:0000256" key="4">
    <source>
        <dbReference type="ARBA" id="ARBA00022833"/>
    </source>
</evidence>
<dbReference type="PANTHER" id="PTHR23235:SF139">
    <property type="entry name" value="HUCKEBEIN"/>
    <property type="match status" value="1"/>
</dbReference>